<gene>
    <name evidence="2" type="ORF">H8699_04975</name>
</gene>
<dbReference type="Pfam" id="PF01547">
    <property type="entry name" value="SBP_bac_1"/>
    <property type="match status" value="1"/>
</dbReference>
<dbReference type="PROSITE" id="PS51257">
    <property type="entry name" value="PROKAR_LIPOPROTEIN"/>
    <property type="match status" value="1"/>
</dbReference>
<keyword evidence="1" id="KW-0732">Signal</keyword>
<protein>
    <submittedName>
        <fullName evidence="2">Sugar ABC transporter substrate-binding protein</fullName>
    </submittedName>
</protein>
<dbReference type="SUPFAM" id="SSF53850">
    <property type="entry name" value="Periplasmic binding protein-like II"/>
    <property type="match status" value="1"/>
</dbReference>
<comment type="caution">
    <text evidence="2">The sequence shown here is derived from an EMBL/GenBank/DDBJ whole genome shotgun (WGS) entry which is preliminary data.</text>
</comment>
<dbReference type="RefSeq" id="WP_249284749.1">
    <property type="nucleotide sequence ID" value="NZ_JACRSO010000002.1"/>
</dbReference>
<dbReference type="CDD" id="cd13585">
    <property type="entry name" value="PBP2_TMBP_like"/>
    <property type="match status" value="1"/>
</dbReference>
<dbReference type="PANTHER" id="PTHR43649:SF30">
    <property type="entry name" value="ABC TRANSPORTER SUBSTRATE-BINDING PROTEIN"/>
    <property type="match status" value="1"/>
</dbReference>
<feature type="chain" id="PRO_5038766853" evidence="1">
    <location>
        <begin position="21"/>
        <end position="454"/>
    </location>
</feature>
<dbReference type="AlphaFoldDB" id="A0A926D1V5"/>
<dbReference type="EMBL" id="JACRSO010000002">
    <property type="protein sequence ID" value="MBC8528780.1"/>
    <property type="molecule type" value="Genomic_DNA"/>
</dbReference>
<dbReference type="PANTHER" id="PTHR43649">
    <property type="entry name" value="ARABINOSE-BINDING PROTEIN-RELATED"/>
    <property type="match status" value="1"/>
</dbReference>
<dbReference type="InterPro" id="IPR006059">
    <property type="entry name" value="SBP"/>
</dbReference>
<feature type="signal peptide" evidence="1">
    <location>
        <begin position="1"/>
        <end position="20"/>
    </location>
</feature>
<reference evidence="2" key="1">
    <citation type="submission" date="2020-08" db="EMBL/GenBank/DDBJ databases">
        <title>Genome public.</title>
        <authorList>
            <person name="Liu C."/>
            <person name="Sun Q."/>
        </authorList>
    </citation>
    <scope>NUCLEOTIDE SEQUENCE</scope>
    <source>
        <strain evidence="2">NSJ-44</strain>
    </source>
</reference>
<name>A0A926D1V5_9FIRM</name>
<evidence type="ECO:0000313" key="3">
    <source>
        <dbReference type="Proteomes" id="UP000654279"/>
    </source>
</evidence>
<evidence type="ECO:0000256" key="1">
    <source>
        <dbReference type="SAM" id="SignalP"/>
    </source>
</evidence>
<keyword evidence="3" id="KW-1185">Reference proteome</keyword>
<dbReference type="Proteomes" id="UP000654279">
    <property type="component" value="Unassembled WGS sequence"/>
</dbReference>
<evidence type="ECO:0000313" key="2">
    <source>
        <dbReference type="EMBL" id="MBC8528780.1"/>
    </source>
</evidence>
<sequence length="454" mass="50196">MKKVTIGALGLALSAIILLAACTPQATQGSTASEASSAQESSSTSAANADPVTLEFWDMLWGPDAYATAAEELSAKYTEVASNVTVNYTSVAWSNWFEQYSTALASNAAPDVATGGGYMPFQFAASDETADLKWIYDEWKKEGTLDDFLEDDCEYWKWNDKYLAIPSDKDFRVMIIRKDWLDEAGLSMPKTWDDVYETAKVFSKRGDGIYGLTHGAHTGGTGTVFIHFFGANYGGILYDKDGNAKIDNEGTYAIRDFLLKLRNEGLTPESVATQTGDDNVKLFASGNAGMIITNNDQLKTMWQSGFTKDQVAIVPPLTAPNGNSYSAVSRNGQMIFEASQNKQTAMEFLKWFNENSEILWTEGQRNNIPARISIQKNDMFKGDFREETIKSYAPVGHQFIWPVTHGIPSASYVEGQKYDMKLVQGAYTMNDNDFKALAKSLNDELQATIDDMDK</sequence>
<dbReference type="InterPro" id="IPR050490">
    <property type="entry name" value="Bact_solute-bd_prot1"/>
</dbReference>
<proteinExistence type="predicted"/>
<accession>A0A926D1V5</accession>
<dbReference type="Gene3D" id="3.40.190.10">
    <property type="entry name" value="Periplasmic binding protein-like II"/>
    <property type="match status" value="2"/>
</dbReference>
<organism evidence="2 3">
    <name type="scientific">Luoshenia tenuis</name>
    <dbReference type="NCBI Taxonomy" id="2763654"/>
    <lineage>
        <taxon>Bacteria</taxon>
        <taxon>Bacillati</taxon>
        <taxon>Bacillota</taxon>
        <taxon>Clostridia</taxon>
        <taxon>Christensenellales</taxon>
        <taxon>Christensenellaceae</taxon>
        <taxon>Luoshenia</taxon>
    </lineage>
</organism>